<dbReference type="SUPFAM" id="SSF50249">
    <property type="entry name" value="Nucleic acid-binding proteins"/>
    <property type="match status" value="1"/>
</dbReference>
<dbReference type="EMBL" id="UESZ01000001">
    <property type="protein sequence ID" value="SSA34201.1"/>
    <property type="molecule type" value="Genomic_DNA"/>
</dbReference>
<organism evidence="4 5">
    <name type="scientific">Branchiibius hedensis</name>
    <dbReference type="NCBI Taxonomy" id="672460"/>
    <lineage>
        <taxon>Bacteria</taxon>
        <taxon>Bacillati</taxon>
        <taxon>Actinomycetota</taxon>
        <taxon>Actinomycetes</taxon>
        <taxon>Micrococcales</taxon>
        <taxon>Dermacoccaceae</taxon>
        <taxon>Branchiibius</taxon>
    </lineage>
</organism>
<feature type="region of interest" description="Disordered" evidence="3">
    <location>
        <begin position="125"/>
        <end position="145"/>
    </location>
</feature>
<feature type="compositionally biased region" description="Basic residues" evidence="3">
    <location>
        <begin position="136"/>
        <end position="145"/>
    </location>
</feature>
<evidence type="ECO:0000256" key="3">
    <source>
        <dbReference type="SAM" id="MobiDB-lite"/>
    </source>
</evidence>
<evidence type="ECO:0000256" key="1">
    <source>
        <dbReference type="ARBA" id="ARBA00023125"/>
    </source>
</evidence>
<dbReference type="AlphaFoldDB" id="A0A2Y8ZPB5"/>
<dbReference type="InterPro" id="IPR012340">
    <property type="entry name" value="NA-bd_OB-fold"/>
</dbReference>
<dbReference type="PROSITE" id="PS50935">
    <property type="entry name" value="SSB"/>
    <property type="match status" value="1"/>
</dbReference>
<evidence type="ECO:0000313" key="4">
    <source>
        <dbReference type="EMBL" id="SSA34201.1"/>
    </source>
</evidence>
<dbReference type="Gene3D" id="2.40.50.140">
    <property type="entry name" value="Nucleic acid-binding proteins"/>
    <property type="match status" value="1"/>
</dbReference>
<dbReference type="Proteomes" id="UP000250028">
    <property type="component" value="Unassembled WGS sequence"/>
</dbReference>
<protein>
    <submittedName>
        <fullName evidence="4">Single-strand DNA-binding protein</fullName>
    </submittedName>
</protein>
<reference evidence="5" key="1">
    <citation type="submission" date="2016-10" db="EMBL/GenBank/DDBJ databases">
        <authorList>
            <person name="Varghese N."/>
            <person name="Submissions S."/>
        </authorList>
    </citation>
    <scope>NUCLEOTIDE SEQUENCE [LARGE SCALE GENOMIC DNA]</scope>
    <source>
        <strain evidence="5">DSM 22951</strain>
    </source>
</reference>
<dbReference type="InterPro" id="IPR000424">
    <property type="entry name" value="Primosome_PriB/ssb"/>
</dbReference>
<accession>A0A2Y8ZPB5</accession>
<sequence length="145" mass="15847">MKGMQEVPTVEQPPAPVNTVTLCGRVSADPTVRELPSGDEIVTFRLVVARPEDRRARVTGQRVDTFDLVCWATRLRRQGARLADGDEIAVSGSLRRRFWRAGAAVQSRVEVEVTALTVLAKATKDTATKRAPSTRVKSRPKVPAG</sequence>
<keyword evidence="1 2" id="KW-0238">DNA-binding</keyword>
<dbReference type="CDD" id="cd04496">
    <property type="entry name" value="SSB_OBF"/>
    <property type="match status" value="1"/>
</dbReference>
<proteinExistence type="predicted"/>
<dbReference type="RefSeq" id="WP_245934052.1">
    <property type="nucleotide sequence ID" value="NZ_QGDN01000001.1"/>
</dbReference>
<keyword evidence="5" id="KW-1185">Reference proteome</keyword>
<name>A0A2Y8ZPB5_9MICO</name>
<gene>
    <name evidence="4" type="ORF">SAMN04489750_1505</name>
</gene>
<dbReference type="Pfam" id="PF00436">
    <property type="entry name" value="SSB"/>
    <property type="match status" value="1"/>
</dbReference>
<evidence type="ECO:0000313" key="5">
    <source>
        <dbReference type="Proteomes" id="UP000250028"/>
    </source>
</evidence>
<evidence type="ECO:0000256" key="2">
    <source>
        <dbReference type="PROSITE-ProRule" id="PRU00252"/>
    </source>
</evidence>
<dbReference type="GO" id="GO:0003697">
    <property type="term" value="F:single-stranded DNA binding"/>
    <property type="evidence" value="ECO:0007669"/>
    <property type="project" value="InterPro"/>
</dbReference>